<evidence type="ECO:0000313" key="6">
    <source>
        <dbReference type="EMBL" id="SHI47833.1"/>
    </source>
</evidence>
<keyword evidence="3" id="KW-1133">Transmembrane helix</keyword>
<dbReference type="EMBL" id="FQYY01000002">
    <property type="protein sequence ID" value="SHI47833.1"/>
    <property type="molecule type" value="Genomic_DNA"/>
</dbReference>
<dbReference type="GO" id="GO:0005886">
    <property type="term" value="C:plasma membrane"/>
    <property type="evidence" value="ECO:0007669"/>
    <property type="project" value="InterPro"/>
</dbReference>
<dbReference type="RefSeq" id="WP_234971592.1">
    <property type="nucleotide sequence ID" value="NZ_FQYY01000002.1"/>
</dbReference>
<dbReference type="InterPro" id="IPR007452">
    <property type="entry name" value="TamB_C"/>
</dbReference>
<proteinExistence type="predicted"/>
<evidence type="ECO:0000256" key="1">
    <source>
        <dbReference type="ARBA" id="ARBA00004167"/>
    </source>
</evidence>
<organism evidence="6 7">
    <name type="scientific">Mesonia phycicola</name>
    <dbReference type="NCBI Taxonomy" id="579105"/>
    <lineage>
        <taxon>Bacteria</taxon>
        <taxon>Pseudomonadati</taxon>
        <taxon>Bacteroidota</taxon>
        <taxon>Flavobacteriia</taxon>
        <taxon>Flavobacteriales</taxon>
        <taxon>Flavobacteriaceae</taxon>
        <taxon>Mesonia</taxon>
    </lineage>
</organism>
<sequence length="1458" mass="163359">MVVLVFSIPAVQTYVANKVTTSLNETYGTHINVKALSISYNGKVVLEEVYIADHHQDSLISAQEINTSLINVPAILSGTHLDFGDLTANKLKLKIKHYKGEEKDNLSLFADQFKTGAKSEENFVLTINHIITYNSELSYVDENLDTPDILFFNDLNINAANLVVDGTDVTVDIESIKAEESRGIKIQNLKTKFKYTEENMIFEDLVLETPDSKLNSDIRFDYEEGGLADFENNVIITADFSSSTVNTKDLKKLYTEFGSTENITFEGLFAGKLNDFELTNWKLYGMDRTVINGNLKFKDLIDQNKTFKVEGNFNEFSTNYYDLVNLLPNILKNTLPTKLREIGSVKLIGYLSATPTSVTTNSNIISQLGDASLNLQLNDLNDSDFAKYKGNVQFNKFNLGKLLGNSSLGFATFDFNIDGIGFTQETINTQLDGNISRLRFNGYTYKNIKVLGVLDNPIFNGKLVSKDPNFQFEFNGLADVSQTTNIYDFRAKVTYADLHALKFVERDSISIVKGDIVMNIEGNNLNDAKGEVFLQNFSYKNQDELFEFEELKLNSSFNNQIRNITINSPDVINGEVEGIFNIEQVPALFQNAIGSLYTNYQPIPIKKNQYLDFNFDVYNKIVEVFFPEIELAPNTFIKGSVESEESDFKLTFKSPQINVFENMFEKVNLQIDNTNPLFNTYVEIDSVATKYYNASDFNLINVTLNDTLFIRSEFKGGKNNNDDFNFSLYHTINKDQKSVIGLRKSNVKFKESEWYINRDNTKSQKIVFEKDLSSFKIDTLTFNHKEELISLTGEAKDSTYKNFKINFDRVDLAKITPDIDSLDLKGTVNGKLDFYQENGVYYPASSLTIDSIAVNDVTYGNLNLKIKGNDDLTQYKVKAILGDQQYDFLTARGDINVSENNPNINLNVNLDSFKLNAFSALGADVISDIRGLAYGNAKITGDYRNPDMTGRLTLSNAGLKIPYLNIDLDLQENAVVDLTNQDFLFNNVDVTDTKYKTKGVVNGTISHKFFSHWSMDLDIIAPEKLAVLDTEYTEDALYYGTGFIAGSANISGPTEELVINVNAATKKGTIFKIPLSDTESIGDNSFIYFLTAEEKLARQQGKEIKIKDVKGLELNFELDVTNDAEVEIVVDQTSGSSLRGSGAGTLLIEINTNGKFNMWGDFVVYDGIYNFKYAGLVQKEFEVVPGGNITWDGSPTKADLNVRALYKAEANPAILLENPTINRNIPIEVYIDLTGELTSTNLTFNLEYPNLSSVVKSELEYRISDRENTELQALSLITQGSFYSQYTVGQSAPGNLIAERASGLFDDIFADDEGKFKVGINYVQGDSTPDQDTADTFGVTLSTQISERILINGQVGVPIGGTTQNVIAGNVEVEMLLNEDGTLRANLFNRENNIQYIGEDLGYTQGVGLSYAVDFDTFKELIYKILNKEIELQEVPKEIKKNNQEKSLAPDYIKFPSK</sequence>
<feature type="domain" description="Translocation and assembly module TamB C-terminal" evidence="5">
    <location>
        <begin position="992"/>
        <end position="1415"/>
    </location>
</feature>
<keyword evidence="7" id="KW-1185">Reference proteome</keyword>
<keyword evidence="4" id="KW-0472">Membrane</keyword>
<dbReference type="STRING" id="579105.SAMN04488096_10237"/>
<evidence type="ECO:0000256" key="3">
    <source>
        <dbReference type="ARBA" id="ARBA00022989"/>
    </source>
</evidence>
<dbReference type="Proteomes" id="UP000184225">
    <property type="component" value="Unassembled WGS sequence"/>
</dbReference>
<comment type="subcellular location">
    <subcellularLocation>
        <location evidence="1">Membrane</location>
        <topology evidence="1">Single-pass membrane protein</topology>
    </subcellularLocation>
</comment>
<evidence type="ECO:0000256" key="2">
    <source>
        <dbReference type="ARBA" id="ARBA00022692"/>
    </source>
</evidence>
<evidence type="ECO:0000259" key="5">
    <source>
        <dbReference type="Pfam" id="PF04357"/>
    </source>
</evidence>
<gene>
    <name evidence="6" type="ORF">SAMN04488096_10237</name>
</gene>
<accession>A0A1M6BH82</accession>
<reference evidence="6 7" key="1">
    <citation type="submission" date="2016-11" db="EMBL/GenBank/DDBJ databases">
        <authorList>
            <person name="Jaros S."/>
            <person name="Januszkiewicz K."/>
            <person name="Wedrychowicz H."/>
        </authorList>
    </citation>
    <scope>NUCLEOTIDE SEQUENCE [LARGE SCALE GENOMIC DNA]</scope>
    <source>
        <strain evidence="6 7">DSM 21425</strain>
    </source>
</reference>
<keyword evidence="2" id="KW-0812">Transmembrane</keyword>
<evidence type="ECO:0000313" key="7">
    <source>
        <dbReference type="Proteomes" id="UP000184225"/>
    </source>
</evidence>
<protein>
    <recommendedName>
        <fullName evidence="5">Translocation and assembly module TamB C-terminal domain-containing protein</fullName>
    </recommendedName>
</protein>
<name>A0A1M6BH82_9FLAO</name>
<evidence type="ECO:0000256" key="4">
    <source>
        <dbReference type="ARBA" id="ARBA00023136"/>
    </source>
</evidence>
<dbReference type="GO" id="GO:0009306">
    <property type="term" value="P:protein secretion"/>
    <property type="evidence" value="ECO:0007669"/>
    <property type="project" value="InterPro"/>
</dbReference>
<dbReference type="Pfam" id="PF04357">
    <property type="entry name" value="TamB"/>
    <property type="match status" value="1"/>
</dbReference>